<feature type="compositionally biased region" description="Polar residues" evidence="1">
    <location>
        <begin position="197"/>
        <end position="210"/>
    </location>
</feature>
<keyword evidence="3" id="KW-1185">Reference proteome</keyword>
<feature type="compositionally biased region" description="Basic and acidic residues" evidence="1">
    <location>
        <begin position="117"/>
        <end position="131"/>
    </location>
</feature>
<feature type="compositionally biased region" description="Polar residues" evidence="1">
    <location>
        <begin position="132"/>
        <end position="142"/>
    </location>
</feature>
<organism evidence="2 3">
    <name type="scientific">Meira miltonrushii</name>
    <dbReference type="NCBI Taxonomy" id="1280837"/>
    <lineage>
        <taxon>Eukaryota</taxon>
        <taxon>Fungi</taxon>
        <taxon>Dikarya</taxon>
        <taxon>Basidiomycota</taxon>
        <taxon>Ustilaginomycotina</taxon>
        <taxon>Exobasidiomycetes</taxon>
        <taxon>Exobasidiales</taxon>
        <taxon>Brachybasidiaceae</taxon>
        <taxon>Meira</taxon>
    </lineage>
</organism>
<dbReference type="GeneID" id="37019651"/>
<dbReference type="EMBL" id="KZ819604">
    <property type="protein sequence ID" value="PWN34378.1"/>
    <property type="molecule type" value="Genomic_DNA"/>
</dbReference>
<gene>
    <name evidence="2" type="ORF">FA14DRAFT_157042</name>
</gene>
<protein>
    <submittedName>
        <fullName evidence="2">Uncharacterized protein</fullName>
    </submittedName>
</protein>
<sequence length="289" mass="32467">MHPPFNPIRWVPVAIITMNWFFLPSHEHILAPRTGNSDLRLDASEKIVKTNASPSKRDNSMESAAKWHIPASLPSLSKRNTKRDRTNSLKKRDGLLTHILRHYPTAASSHGNSKRATSTEEKQEPSSEDRNSSPLKRNTSPESAIKWHYPTASKKSSPFKPPSKRRTGLAEGDTPSILSSRANMEHPTLEKKEDKASNSAFELRSPTSMSSKRDRLLKRMEKWEFSLESSTKEDLPTKRTVAKIPGKKRLLNLLPDTGLCLRFTGSDNGKKSAFARDYAQDLGDLSTIL</sequence>
<feature type="region of interest" description="Disordered" evidence="1">
    <location>
        <begin position="48"/>
        <end position="214"/>
    </location>
</feature>
<dbReference type="InParanoid" id="A0A316VBA5"/>
<accession>A0A316VBA5</accession>
<evidence type="ECO:0000256" key="1">
    <source>
        <dbReference type="SAM" id="MobiDB-lite"/>
    </source>
</evidence>
<name>A0A316VBA5_9BASI</name>
<evidence type="ECO:0000313" key="3">
    <source>
        <dbReference type="Proteomes" id="UP000245771"/>
    </source>
</evidence>
<dbReference type="RefSeq" id="XP_025354680.1">
    <property type="nucleotide sequence ID" value="XM_025497870.1"/>
</dbReference>
<dbReference type="Proteomes" id="UP000245771">
    <property type="component" value="Unassembled WGS sequence"/>
</dbReference>
<feature type="compositionally biased region" description="Polar residues" evidence="1">
    <location>
        <begin position="106"/>
        <end position="116"/>
    </location>
</feature>
<dbReference type="AlphaFoldDB" id="A0A316VBA5"/>
<evidence type="ECO:0000313" key="2">
    <source>
        <dbReference type="EMBL" id="PWN34378.1"/>
    </source>
</evidence>
<reference evidence="2 3" key="1">
    <citation type="journal article" date="2018" name="Mol. Biol. Evol.">
        <title>Broad Genomic Sampling Reveals a Smut Pathogenic Ancestry of the Fungal Clade Ustilaginomycotina.</title>
        <authorList>
            <person name="Kijpornyongpan T."/>
            <person name="Mondo S.J."/>
            <person name="Barry K."/>
            <person name="Sandor L."/>
            <person name="Lee J."/>
            <person name="Lipzen A."/>
            <person name="Pangilinan J."/>
            <person name="LaButti K."/>
            <person name="Hainaut M."/>
            <person name="Henrissat B."/>
            <person name="Grigoriev I.V."/>
            <person name="Spatafora J.W."/>
            <person name="Aime M.C."/>
        </authorList>
    </citation>
    <scope>NUCLEOTIDE SEQUENCE [LARGE SCALE GENOMIC DNA]</scope>
    <source>
        <strain evidence="2 3">MCA 3882</strain>
    </source>
</reference>
<feature type="compositionally biased region" description="Basic and acidic residues" evidence="1">
    <location>
        <begin position="83"/>
        <end position="95"/>
    </location>
</feature>
<feature type="compositionally biased region" description="Basic and acidic residues" evidence="1">
    <location>
        <begin position="183"/>
        <end position="196"/>
    </location>
</feature>
<proteinExistence type="predicted"/>